<evidence type="ECO:0000313" key="3">
    <source>
        <dbReference type="Proteomes" id="UP001283361"/>
    </source>
</evidence>
<evidence type="ECO:0000313" key="2">
    <source>
        <dbReference type="EMBL" id="KAK3726244.1"/>
    </source>
</evidence>
<organism evidence="2 3">
    <name type="scientific">Elysia crispata</name>
    <name type="common">lettuce slug</name>
    <dbReference type="NCBI Taxonomy" id="231223"/>
    <lineage>
        <taxon>Eukaryota</taxon>
        <taxon>Metazoa</taxon>
        <taxon>Spiralia</taxon>
        <taxon>Lophotrochozoa</taxon>
        <taxon>Mollusca</taxon>
        <taxon>Gastropoda</taxon>
        <taxon>Heterobranchia</taxon>
        <taxon>Euthyneura</taxon>
        <taxon>Panpulmonata</taxon>
        <taxon>Sacoglossa</taxon>
        <taxon>Placobranchoidea</taxon>
        <taxon>Plakobranchidae</taxon>
        <taxon>Elysia</taxon>
    </lineage>
</organism>
<feature type="region of interest" description="Disordered" evidence="1">
    <location>
        <begin position="56"/>
        <end position="81"/>
    </location>
</feature>
<dbReference type="AlphaFoldDB" id="A0AAE0XYY4"/>
<name>A0AAE0XYY4_9GAST</name>
<sequence>MEHRRKCGRTKTTYMGNINDWIGGSTAESFHMALNRGSWRGKTWQAVQAANAQTVKRQSQTAPKRLGPDRQRWVPDVEGDTSFRTNSTVIQRACVQKNESLKNVRIAAGRASGISRTNRRPGGHRREPRLNLYQSNWWQSRGSDTSHFQRSDPFHCHTYNQRK</sequence>
<comment type="caution">
    <text evidence="2">The sequence shown here is derived from an EMBL/GenBank/DDBJ whole genome shotgun (WGS) entry which is preliminary data.</text>
</comment>
<proteinExistence type="predicted"/>
<feature type="compositionally biased region" description="Basic and acidic residues" evidence="1">
    <location>
        <begin position="66"/>
        <end position="75"/>
    </location>
</feature>
<dbReference type="EMBL" id="JAWDGP010007315">
    <property type="protein sequence ID" value="KAK3726244.1"/>
    <property type="molecule type" value="Genomic_DNA"/>
</dbReference>
<keyword evidence="3" id="KW-1185">Reference proteome</keyword>
<gene>
    <name evidence="2" type="ORF">RRG08_033408</name>
</gene>
<dbReference type="Proteomes" id="UP001283361">
    <property type="component" value="Unassembled WGS sequence"/>
</dbReference>
<protein>
    <submittedName>
        <fullName evidence="2">Uncharacterized protein</fullName>
    </submittedName>
</protein>
<accession>A0AAE0XYY4</accession>
<reference evidence="2" key="1">
    <citation type="journal article" date="2023" name="G3 (Bethesda)">
        <title>A reference genome for the long-term kleptoplast-retaining sea slug Elysia crispata morphotype clarki.</title>
        <authorList>
            <person name="Eastman K.E."/>
            <person name="Pendleton A.L."/>
            <person name="Shaikh M.A."/>
            <person name="Suttiyut T."/>
            <person name="Ogas R."/>
            <person name="Tomko P."/>
            <person name="Gavelis G."/>
            <person name="Widhalm J.R."/>
            <person name="Wisecaver J.H."/>
        </authorList>
    </citation>
    <scope>NUCLEOTIDE SEQUENCE</scope>
    <source>
        <strain evidence="2">ECLA1</strain>
    </source>
</reference>
<evidence type="ECO:0000256" key="1">
    <source>
        <dbReference type="SAM" id="MobiDB-lite"/>
    </source>
</evidence>